<dbReference type="GO" id="GO:0005886">
    <property type="term" value="C:plasma membrane"/>
    <property type="evidence" value="ECO:0007669"/>
    <property type="project" value="UniProtKB-SubCell"/>
</dbReference>
<accession>G7V8G9</accession>
<feature type="transmembrane region" description="Helical" evidence="8">
    <location>
        <begin position="276"/>
        <end position="298"/>
    </location>
</feature>
<feature type="transmembrane region" description="Helical" evidence="8">
    <location>
        <begin position="187"/>
        <end position="209"/>
    </location>
</feature>
<dbReference type="GO" id="GO:0071555">
    <property type="term" value="P:cell wall organization"/>
    <property type="evidence" value="ECO:0007669"/>
    <property type="project" value="UniProtKB-UniRule"/>
</dbReference>
<dbReference type="Pfam" id="PF03023">
    <property type="entry name" value="MurJ"/>
    <property type="match status" value="1"/>
</dbReference>
<feature type="transmembrane region" description="Helical" evidence="8">
    <location>
        <begin position="442"/>
        <end position="466"/>
    </location>
</feature>
<evidence type="ECO:0000256" key="6">
    <source>
        <dbReference type="ARBA" id="ARBA00022989"/>
    </source>
</evidence>
<dbReference type="InterPro" id="IPR051050">
    <property type="entry name" value="Lipid_II_flippase_MurJ/MviN"/>
</dbReference>
<dbReference type="GO" id="GO:0009252">
    <property type="term" value="P:peptidoglycan biosynthetic process"/>
    <property type="evidence" value="ECO:0007669"/>
    <property type="project" value="UniProtKB-UniRule"/>
</dbReference>
<dbReference type="GO" id="GO:0008360">
    <property type="term" value="P:regulation of cell shape"/>
    <property type="evidence" value="ECO:0007669"/>
    <property type="project" value="UniProtKB-UniRule"/>
</dbReference>
<protein>
    <recommendedName>
        <fullName evidence="8">Probable lipid II flippase MurJ</fullName>
    </recommendedName>
</protein>
<gene>
    <name evidence="8" type="primary">murJ</name>
    <name evidence="10" type="ordered locus">Tlie_0596</name>
</gene>
<dbReference type="PIRSF" id="PIRSF002869">
    <property type="entry name" value="MviN"/>
    <property type="match status" value="1"/>
</dbReference>
<feature type="transmembrane region" description="Helical" evidence="8">
    <location>
        <begin position="310"/>
        <end position="330"/>
    </location>
</feature>
<comment type="similarity">
    <text evidence="8 9">Belongs to the MurJ/MviN family.</text>
</comment>
<feature type="transmembrane region" description="Helical" evidence="8">
    <location>
        <begin position="408"/>
        <end position="430"/>
    </location>
</feature>
<feature type="transmembrane region" description="Helical" evidence="8">
    <location>
        <begin position="160"/>
        <end position="181"/>
    </location>
</feature>
<dbReference type="KEGG" id="tli:Tlie_0596"/>
<reference evidence="10 11" key="2">
    <citation type="journal article" date="2012" name="Stand. Genomic Sci.">
        <title>Genome sequence of the moderately thermophilic, amino-acid-degrading and sulfur-reducing bacterium Thermovirga lienii type strain (Cas60314(T)).</title>
        <authorList>
            <person name="Goker M."/>
            <person name="Saunders E."/>
            <person name="Lapidus A."/>
            <person name="Nolan M."/>
            <person name="Lucas S."/>
            <person name="Hammon N."/>
            <person name="Deshpande S."/>
            <person name="Cheng J.F."/>
            <person name="Han C."/>
            <person name="Tapia R."/>
            <person name="Goodwin L.A."/>
            <person name="Pitluck S."/>
            <person name="Liolios K."/>
            <person name="Mavromatis K."/>
            <person name="Pagani I."/>
            <person name="Ivanova N."/>
            <person name="Mikhailova N."/>
            <person name="Pati A."/>
            <person name="Chen A."/>
            <person name="Palaniappan K."/>
            <person name="Land M."/>
            <person name="Chang Y.J."/>
            <person name="Jeffries C.D."/>
            <person name="Brambilla E.M."/>
            <person name="Rohde M."/>
            <person name="Spring S."/>
            <person name="Detter J.C."/>
            <person name="Woyke T."/>
            <person name="Bristow J."/>
            <person name="Eisen J.A."/>
            <person name="Markowitz V."/>
            <person name="Hugenholtz P."/>
            <person name="Kyrpides N.C."/>
            <person name="Klenk H.P."/>
        </authorList>
    </citation>
    <scope>NUCLEOTIDE SEQUENCE [LARGE SCALE GENOMIC DNA]</scope>
    <source>
        <strain evidence="11">ATCC BAA-1197 / DSM 17291 / Cas60314</strain>
    </source>
</reference>
<evidence type="ECO:0000256" key="9">
    <source>
        <dbReference type="PIRNR" id="PIRNR002869"/>
    </source>
</evidence>
<dbReference type="UniPathway" id="UPA00219"/>
<keyword evidence="8 9" id="KW-0813">Transport</keyword>
<evidence type="ECO:0000256" key="8">
    <source>
        <dbReference type="HAMAP-Rule" id="MF_02078"/>
    </source>
</evidence>
<evidence type="ECO:0000256" key="5">
    <source>
        <dbReference type="ARBA" id="ARBA00022984"/>
    </source>
</evidence>
<dbReference type="eggNOG" id="COG0728">
    <property type="taxonomic scope" value="Bacteria"/>
</dbReference>
<dbReference type="PANTHER" id="PTHR47019:SF1">
    <property type="entry name" value="LIPID II FLIPPASE MURJ"/>
    <property type="match status" value="1"/>
</dbReference>
<dbReference type="STRING" id="580340.Tlie_0596"/>
<dbReference type="CDD" id="cd13123">
    <property type="entry name" value="MATE_MurJ_like"/>
    <property type="match status" value="1"/>
</dbReference>
<dbReference type="OrthoDB" id="9804143at2"/>
<dbReference type="GO" id="GO:0034204">
    <property type="term" value="P:lipid translocation"/>
    <property type="evidence" value="ECO:0007669"/>
    <property type="project" value="TreeGrafter"/>
</dbReference>
<dbReference type="HOGENOM" id="CLU_006797_5_2_0"/>
<dbReference type="EMBL" id="CP003096">
    <property type="protein sequence ID" value="AER66331.1"/>
    <property type="molecule type" value="Genomic_DNA"/>
</dbReference>
<keyword evidence="3 8" id="KW-0812">Transmembrane</keyword>
<name>G7V8G9_THELD</name>
<evidence type="ECO:0000256" key="7">
    <source>
        <dbReference type="ARBA" id="ARBA00023136"/>
    </source>
</evidence>
<dbReference type="GO" id="GO:0015648">
    <property type="term" value="F:lipid-linked peptidoglycan transporter activity"/>
    <property type="evidence" value="ECO:0007669"/>
    <property type="project" value="UniProtKB-UniRule"/>
</dbReference>
<dbReference type="PRINTS" id="PR01806">
    <property type="entry name" value="VIRFACTRMVIN"/>
</dbReference>
<evidence type="ECO:0000256" key="3">
    <source>
        <dbReference type="ARBA" id="ARBA00022692"/>
    </source>
</evidence>
<organism evidence="10 11">
    <name type="scientific">Thermovirga lienii (strain ATCC BAA-1197 / DSM 17291 / Cas60314)</name>
    <dbReference type="NCBI Taxonomy" id="580340"/>
    <lineage>
        <taxon>Bacteria</taxon>
        <taxon>Thermotogati</taxon>
        <taxon>Synergistota</taxon>
        <taxon>Synergistia</taxon>
        <taxon>Synergistales</taxon>
        <taxon>Thermovirgaceae</taxon>
        <taxon>Thermovirga</taxon>
    </lineage>
</organism>
<keyword evidence="8" id="KW-0997">Cell inner membrane</keyword>
<dbReference type="NCBIfam" id="TIGR01695">
    <property type="entry name" value="murJ_mviN"/>
    <property type="match status" value="1"/>
</dbReference>
<keyword evidence="6 8" id="KW-1133">Transmembrane helix</keyword>
<keyword evidence="8 9" id="KW-0961">Cell wall biogenesis/degradation</keyword>
<feature type="transmembrane region" description="Helical" evidence="8">
    <location>
        <begin position="89"/>
        <end position="110"/>
    </location>
</feature>
<comment type="function">
    <text evidence="8 9">Involved in peptidoglycan biosynthesis. Transports lipid-linked peptidoglycan precursors from the inner to the outer leaflet of the cytoplasmic membrane.</text>
</comment>
<evidence type="ECO:0000256" key="4">
    <source>
        <dbReference type="ARBA" id="ARBA00022960"/>
    </source>
</evidence>
<feature type="transmembrane region" description="Helical" evidence="8">
    <location>
        <begin position="350"/>
        <end position="372"/>
    </location>
</feature>
<keyword evidence="5 8" id="KW-0573">Peptidoglycan synthesis</keyword>
<keyword evidence="7 8" id="KW-0472">Membrane</keyword>
<dbReference type="Proteomes" id="UP000005868">
    <property type="component" value="Chromosome"/>
</dbReference>
<reference evidence="11" key="1">
    <citation type="submission" date="2011-10" db="EMBL/GenBank/DDBJ databases">
        <title>The complete genome of chromosome of Thermovirga lienii DSM 17291.</title>
        <authorList>
            <consortium name="US DOE Joint Genome Institute (JGI-PGF)"/>
            <person name="Lucas S."/>
            <person name="Copeland A."/>
            <person name="Lapidus A."/>
            <person name="Glavina del Rio T."/>
            <person name="Dalin E."/>
            <person name="Tice H."/>
            <person name="Bruce D."/>
            <person name="Goodwin L."/>
            <person name="Pitluck S."/>
            <person name="Peters L."/>
            <person name="Mikhailova N."/>
            <person name="Saunders E."/>
            <person name="Kyrpides N."/>
            <person name="Mavromatis K."/>
            <person name="Ivanova N."/>
            <person name="Last F.I."/>
            <person name="Brettin T."/>
            <person name="Detter J.C."/>
            <person name="Han C."/>
            <person name="Larimer F."/>
            <person name="Land M."/>
            <person name="Hauser L."/>
            <person name="Markowitz V."/>
            <person name="Cheng J.-F."/>
            <person name="Hugenholtz P."/>
            <person name="Woyke T."/>
            <person name="Wu D."/>
            <person name="Spring S."/>
            <person name="Schroeder M."/>
            <person name="Brambilla E.-M."/>
            <person name="Klenk H.-P."/>
            <person name="Eisen J.A."/>
        </authorList>
    </citation>
    <scope>NUCLEOTIDE SEQUENCE [LARGE SCALE GENOMIC DNA]</scope>
    <source>
        <strain evidence="11">ATCC BAA-1197 / DSM 17291 / Cas60314</strain>
    </source>
</reference>
<evidence type="ECO:0000256" key="2">
    <source>
        <dbReference type="ARBA" id="ARBA00022475"/>
    </source>
</evidence>
<keyword evidence="11" id="KW-1185">Reference proteome</keyword>
<sequence length="520" mass="56267">MSSRSSSMVRHSIKMMAGTFVSRILGLLREVLIASLFGATGKLDAFLVAYTLANLTRRLLAEGALSAAFVPVFSQLLKKEGKGRAFSLASQILTVLLVVTIPLIILGAILAPKLVSILAPGFGSFYSELASQLTVLMLPFLLFISVAALAMGILNSLGCFFVPAVAPALSNVVFIVLVVILAPKMEIYSLAWAVLAGGFAQCALQWFWIRRWNFTLLPAVPDRKDESLKKTLRLFLPYAAGLSITQLIPVFSRILGSFLQEGSISVLNYADRVLQLPLGLFIIAISQAVLPLFAHLAMEDEDSFRKGLEEALQFALFIVAPVVVGMVLLSEEIVHFLFFRGAFGTWAWKGTSWALLLFVLGLPGTSCLTVLLRAFYAKGCSREPVIISVFSVVLYVAFGFLLMKPYSYGGLAAASSISFTLTAVLGGALLAKRGIKVNPFNVSWLAKISPGLVLMGATVYFLKVLWVYPLNGSLLGKGLWMVAATASGALSYGVVTWIARCREWEWILGALGKTSKNKGE</sequence>
<feature type="transmembrane region" description="Helical" evidence="8">
    <location>
        <begin position="20"/>
        <end position="39"/>
    </location>
</feature>
<dbReference type="PANTHER" id="PTHR47019">
    <property type="entry name" value="LIPID II FLIPPASE MURJ"/>
    <property type="match status" value="1"/>
</dbReference>
<evidence type="ECO:0000313" key="10">
    <source>
        <dbReference type="EMBL" id="AER66331.1"/>
    </source>
</evidence>
<feature type="transmembrane region" description="Helical" evidence="8">
    <location>
        <begin position="478"/>
        <end position="499"/>
    </location>
</feature>
<comment type="subcellular location">
    <subcellularLocation>
        <location evidence="8">Cell inner membrane</location>
        <topology evidence="8">Multi-pass membrane protein</topology>
    </subcellularLocation>
    <subcellularLocation>
        <location evidence="1">Cell membrane</location>
        <topology evidence="1">Multi-pass membrane protein</topology>
    </subcellularLocation>
</comment>
<feature type="transmembrane region" description="Helical" evidence="8">
    <location>
        <begin position="59"/>
        <end position="77"/>
    </location>
</feature>
<proteinExistence type="inferred from homology"/>
<comment type="pathway">
    <text evidence="8">Cell wall biogenesis; peptidoglycan biosynthesis.</text>
</comment>
<feature type="transmembrane region" description="Helical" evidence="8">
    <location>
        <begin position="384"/>
        <end position="402"/>
    </location>
</feature>
<evidence type="ECO:0000313" key="11">
    <source>
        <dbReference type="Proteomes" id="UP000005868"/>
    </source>
</evidence>
<feature type="transmembrane region" description="Helical" evidence="8">
    <location>
        <begin position="234"/>
        <end position="256"/>
    </location>
</feature>
<dbReference type="HAMAP" id="MF_02078">
    <property type="entry name" value="MurJ_MviN"/>
    <property type="match status" value="1"/>
</dbReference>
<dbReference type="AlphaFoldDB" id="G7V8G9"/>
<evidence type="ECO:0000256" key="1">
    <source>
        <dbReference type="ARBA" id="ARBA00004651"/>
    </source>
</evidence>
<keyword evidence="4 8" id="KW-0133">Cell shape</keyword>
<feature type="transmembrane region" description="Helical" evidence="8">
    <location>
        <begin position="130"/>
        <end position="153"/>
    </location>
</feature>
<keyword evidence="2 8" id="KW-1003">Cell membrane</keyword>
<dbReference type="InterPro" id="IPR004268">
    <property type="entry name" value="MurJ"/>
</dbReference>